<organism evidence="1">
    <name type="scientific">uncultured Rubrobacteraceae bacterium</name>
    <dbReference type="NCBI Taxonomy" id="349277"/>
    <lineage>
        <taxon>Bacteria</taxon>
        <taxon>Bacillati</taxon>
        <taxon>Actinomycetota</taxon>
        <taxon>Rubrobacteria</taxon>
        <taxon>Rubrobacterales</taxon>
        <taxon>Rubrobacteraceae</taxon>
        <taxon>environmental samples</taxon>
    </lineage>
</organism>
<proteinExistence type="predicted"/>
<sequence length="116" mass="12933">MEGREGAGRRHNREVLDHLRHRLTLGEPVTLLGSPYRLITEEVRREERGGQEEAVVRFGLAGDGRTFGFRIELSLMGDPSFEDPILTAETILVLLDEAVLVGRRSAPDPEGVVWVS</sequence>
<evidence type="ECO:0000313" key="1">
    <source>
        <dbReference type="EMBL" id="CAA9426717.1"/>
    </source>
</evidence>
<protein>
    <submittedName>
        <fullName evidence="1">Uncharacterized protein</fullName>
    </submittedName>
</protein>
<accession>A0A6J4PX63</accession>
<dbReference type="EMBL" id="CADCUT010000177">
    <property type="protein sequence ID" value="CAA9426717.1"/>
    <property type="molecule type" value="Genomic_DNA"/>
</dbReference>
<dbReference type="AlphaFoldDB" id="A0A6J4PX63"/>
<gene>
    <name evidence="1" type="ORF">AVDCRST_MAG03-2945</name>
</gene>
<reference evidence="1" key="1">
    <citation type="submission" date="2020-02" db="EMBL/GenBank/DDBJ databases">
        <authorList>
            <person name="Meier V. D."/>
        </authorList>
    </citation>
    <scope>NUCLEOTIDE SEQUENCE</scope>
    <source>
        <strain evidence="1">AVDCRST_MAG03</strain>
    </source>
</reference>
<name>A0A6J4PX63_9ACTN</name>